<name>A0AAE1E037_9GAST</name>
<evidence type="ECO:0000313" key="3">
    <source>
        <dbReference type="Proteomes" id="UP001283361"/>
    </source>
</evidence>
<reference evidence="2" key="1">
    <citation type="journal article" date="2023" name="G3 (Bethesda)">
        <title>A reference genome for the long-term kleptoplast-retaining sea slug Elysia crispata morphotype clarki.</title>
        <authorList>
            <person name="Eastman K.E."/>
            <person name="Pendleton A.L."/>
            <person name="Shaikh M.A."/>
            <person name="Suttiyut T."/>
            <person name="Ogas R."/>
            <person name="Tomko P."/>
            <person name="Gavelis G."/>
            <person name="Widhalm J.R."/>
            <person name="Wisecaver J.H."/>
        </authorList>
    </citation>
    <scope>NUCLEOTIDE SEQUENCE</scope>
    <source>
        <strain evidence="2">ECLA1</strain>
    </source>
</reference>
<keyword evidence="1" id="KW-0812">Transmembrane</keyword>
<evidence type="ECO:0000256" key="1">
    <source>
        <dbReference type="SAM" id="Phobius"/>
    </source>
</evidence>
<keyword evidence="1" id="KW-0472">Membrane</keyword>
<keyword evidence="3" id="KW-1185">Reference proteome</keyword>
<sequence length="127" mass="15100">MALVRDGETNYLERVRWGGPGQECWRVDQRPLTTNYRSAGPRTQGLDHVHKGWTKAYHERRPHDTSPLRQMFYKILVSEYQSIRVSYFPKPTLKCKKRIIMTADMCLFLVYIIIILSELCWLQSDFF</sequence>
<feature type="transmembrane region" description="Helical" evidence="1">
    <location>
        <begin position="99"/>
        <end position="124"/>
    </location>
</feature>
<comment type="caution">
    <text evidence="2">The sequence shown here is derived from an EMBL/GenBank/DDBJ whole genome shotgun (WGS) entry which is preliminary data.</text>
</comment>
<gene>
    <name evidence="2" type="ORF">RRG08_057382</name>
</gene>
<evidence type="ECO:0000313" key="2">
    <source>
        <dbReference type="EMBL" id="KAK3789107.1"/>
    </source>
</evidence>
<accession>A0AAE1E037</accession>
<dbReference type="AlphaFoldDB" id="A0AAE1E037"/>
<keyword evidence="1" id="KW-1133">Transmembrane helix</keyword>
<proteinExistence type="predicted"/>
<dbReference type="Proteomes" id="UP001283361">
    <property type="component" value="Unassembled WGS sequence"/>
</dbReference>
<protein>
    <submittedName>
        <fullName evidence="2">Uncharacterized protein</fullName>
    </submittedName>
</protein>
<dbReference type="EMBL" id="JAWDGP010001688">
    <property type="protein sequence ID" value="KAK3789107.1"/>
    <property type="molecule type" value="Genomic_DNA"/>
</dbReference>
<organism evidence="2 3">
    <name type="scientific">Elysia crispata</name>
    <name type="common">lettuce slug</name>
    <dbReference type="NCBI Taxonomy" id="231223"/>
    <lineage>
        <taxon>Eukaryota</taxon>
        <taxon>Metazoa</taxon>
        <taxon>Spiralia</taxon>
        <taxon>Lophotrochozoa</taxon>
        <taxon>Mollusca</taxon>
        <taxon>Gastropoda</taxon>
        <taxon>Heterobranchia</taxon>
        <taxon>Euthyneura</taxon>
        <taxon>Panpulmonata</taxon>
        <taxon>Sacoglossa</taxon>
        <taxon>Placobranchoidea</taxon>
        <taxon>Plakobranchidae</taxon>
        <taxon>Elysia</taxon>
    </lineage>
</organism>